<accession>A0A2V2UUJ6</accession>
<gene>
    <name evidence="2" type="ORF">C3747_455g29</name>
</gene>
<dbReference type="Proteomes" id="UP000246078">
    <property type="component" value="Unassembled WGS sequence"/>
</dbReference>
<dbReference type="VEuPathDB" id="TriTrypDB:C3747_455g29"/>
<name>A0A2V2UUJ6_TRYCR</name>
<organism evidence="2 3">
    <name type="scientific">Trypanosoma cruzi</name>
    <dbReference type="NCBI Taxonomy" id="5693"/>
    <lineage>
        <taxon>Eukaryota</taxon>
        <taxon>Discoba</taxon>
        <taxon>Euglenozoa</taxon>
        <taxon>Kinetoplastea</taxon>
        <taxon>Metakinetoplastina</taxon>
        <taxon>Trypanosomatida</taxon>
        <taxon>Trypanosomatidae</taxon>
        <taxon>Trypanosoma</taxon>
        <taxon>Schizotrypanum</taxon>
    </lineage>
</organism>
<feature type="compositionally biased region" description="Polar residues" evidence="1">
    <location>
        <begin position="303"/>
        <end position="333"/>
    </location>
</feature>
<dbReference type="VEuPathDB" id="TriTrypDB:TcCL_Unassigned00414"/>
<dbReference type="AlphaFoldDB" id="A0A2V2UUJ6"/>
<dbReference type="EMBL" id="PRFC01000455">
    <property type="protein sequence ID" value="PWU87915.1"/>
    <property type="molecule type" value="Genomic_DNA"/>
</dbReference>
<sequence>MVCVRCRCWAAAICDCAVAVRVVAAVSLLLPPLCVDGELVCAEGCRQVTGVMAMVMTGRVLLVCALCVLWCGADGGCEEASAGFQSDASGDLVGEGVDSQDSPRPETPGSHTAGPETPLPNVQGQALSPPPEVTVSGTEGAAEEEKARRNEDVKLVEKEKEGDGTSQEVKEPENKLISVKDRQSHDNEGLQPPSLNGTHEAETITPSEDSLQVNKGKQDLPSPLQLPLPNSAADGNPSSTSAAGRGDEKSHENGNGTRNSQQSVAEDIEQNKDAGEKVVAPTGGEEDSRLPVMTVEEMRGATTKGNSGSSTTAATAMQSDTGTEGTPTNNHPNRPSIDGDTPLGSISDGEAASANKYDTVSQSAGSTTVPTTNAKTGETDMPGSSDGSTAVAHTTSPLLLLVVACAAAAAVVTA</sequence>
<dbReference type="VEuPathDB" id="TriTrypDB:TcYC6_0162840"/>
<dbReference type="VEuPathDB" id="TriTrypDB:Tc_MARK_2364"/>
<dbReference type="VEuPathDB" id="TriTrypDB:ECC02_004456"/>
<evidence type="ECO:0000313" key="2">
    <source>
        <dbReference type="EMBL" id="PWU87915.1"/>
    </source>
</evidence>
<dbReference type="VEuPathDB" id="TriTrypDB:C4B63_150g18"/>
<dbReference type="VEuPathDB" id="TriTrypDB:TCDM_10876"/>
<dbReference type="VEuPathDB" id="TriTrypDB:TcBrA4_0172040"/>
<dbReference type="VEuPathDB" id="TriTrypDB:TcCLB.510561.30"/>
<feature type="compositionally biased region" description="Polar residues" evidence="1">
    <location>
        <begin position="356"/>
        <end position="376"/>
    </location>
</feature>
<feature type="compositionally biased region" description="Basic and acidic residues" evidence="1">
    <location>
        <begin position="143"/>
        <end position="188"/>
    </location>
</feature>
<proteinExistence type="predicted"/>
<evidence type="ECO:0000313" key="3">
    <source>
        <dbReference type="Proteomes" id="UP000246078"/>
    </source>
</evidence>
<feature type="compositionally biased region" description="Polar residues" evidence="1">
    <location>
        <begin position="253"/>
        <end position="264"/>
    </location>
</feature>
<dbReference type="VEuPathDB" id="TriTrypDB:Tc_MARK_114"/>
<feature type="compositionally biased region" description="Low complexity" evidence="1">
    <location>
        <begin position="220"/>
        <end position="229"/>
    </location>
</feature>
<protein>
    <submittedName>
        <fullName evidence="2">Mucin-associated surface protein (MASP)</fullName>
    </submittedName>
</protein>
<feature type="region of interest" description="Disordered" evidence="1">
    <location>
        <begin position="88"/>
        <end position="390"/>
    </location>
</feature>
<reference evidence="2 3" key="1">
    <citation type="journal article" date="2018" name="Microb. Genom.">
        <title>Expanding an expanded genome: long-read sequencing of Trypanosoma cruzi.</title>
        <authorList>
            <person name="Berna L."/>
            <person name="Rodriguez M."/>
            <person name="Chiribao M.L."/>
            <person name="Parodi-Talice A."/>
            <person name="Pita S."/>
            <person name="Rijo G."/>
            <person name="Alvarez-Valin F."/>
            <person name="Robello C."/>
        </authorList>
    </citation>
    <scope>NUCLEOTIDE SEQUENCE [LARGE SCALE GENOMIC DNA]</scope>
    <source>
        <strain evidence="2 3">TCC</strain>
    </source>
</reference>
<evidence type="ECO:0000256" key="1">
    <source>
        <dbReference type="SAM" id="MobiDB-lite"/>
    </source>
</evidence>
<dbReference type="VEuPathDB" id="TriTrypDB:TcCLB.509477.10"/>
<dbReference type="VEuPathDB" id="TriTrypDB:TcCLB.509547.40"/>
<comment type="caution">
    <text evidence="2">The sequence shown here is derived from an EMBL/GenBank/DDBJ whole genome shotgun (WGS) entry which is preliminary data.</text>
</comment>
<feature type="compositionally biased region" description="Polar residues" evidence="1">
    <location>
        <begin position="204"/>
        <end position="215"/>
    </location>
</feature>